<keyword evidence="2" id="KW-0812">Transmembrane</keyword>
<feature type="compositionally biased region" description="Basic and acidic residues" evidence="1">
    <location>
        <begin position="186"/>
        <end position="199"/>
    </location>
</feature>
<dbReference type="AlphaFoldDB" id="A0A7U9PXZ5"/>
<dbReference type="Proteomes" id="UP000287830">
    <property type="component" value="Unassembled WGS sequence"/>
</dbReference>
<keyword evidence="2" id="KW-0472">Membrane</keyword>
<reference evidence="3 4" key="1">
    <citation type="submission" date="2018-11" db="EMBL/GenBank/DDBJ databases">
        <title>Whole genome sequence of Streptomyces chrestomyceticus NBRC 13444(T).</title>
        <authorList>
            <person name="Komaki H."/>
            <person name="Tamura T."/>
        </authorList>
    </citation>
    <scope>NUCLEOTIDE SEQUENCE [LARGE SCALE GENOMIC DNA]</scope>
    <source>
        <strain evidence="3 4">NBRC 13444</strain>
    </source>
</reference>
<proteinExistence type="predicted"/>
<accession>A0A7U9PXZ5</accession>
<dbReference type="RefSeq" id="WP_125045216.1">
    <property type="nucleotide sequence ID" value="NZ_BHZC01000001.1"/>
</dbReference>
<keyword evidence="2" id="KW-1133">Transmembrane helix</keyword>
<evidence type="ECO:0000256" key="1">
    <source>
        <dbReference type="SAM" id="MobiDB-lite"/>
    </source>
</evidence>
<dbReference type="OrthoDB" id="4211434at2"/>
<evidence type="ECO:0000313" key="3">
    <source>
        <dbReference type="EMBL" id="GCD35210.1"/>
    </source>
</evidence>
<organism evidence="3 4">
    <name type="scientific">Streptomyces chrestomyceticus JCM 4735</name>
    <dbReference type="NCBI Taxonomy" id="1306181"/>
    <lineage>
        <taxon>Bacteria</taxon>
        <taxon>Bacillati</taxon>
        <taxon>Actinomycetota</taxon>
        <taxon>Actinomycetes</taxon>
        <taxon>Kitasatosporales</taxon>
        <taxon>Streptomycetaceae</taxon>
        <taxon>Streptomyces</taxon>
    </lineage>
</organism>
<protein>
    <submittedName>
        <fullName evidence="3">Uncharacterized protein</fullName>
    </submittedName>
</protein>
<sequence length="209" mass="22962">MTDASRATAPSVPPAPVDTDRVLGRATRRLLGDLVLRLVLIAALIAVSTVLTRTGTWDSPVLSLFPVAAVFLALFTCYRFVFNVRLGKLRTVLRNYPLEFRPRVTRKEADTWTKYGTSFTLKISGGGQGPTPWVRAVNVIGRRRWPKEAENGAWVAGDPAFGGILVVPGTEEALFLEIAKRDKAARAREEAGPERRARAEQAGLVRKHS</sequence>
<dbReference type="EMBL" id="BHZC01000001">
    <property type="protein sequence ID" value="GCD35210.1"/>
    <property type="molecule type" value="Genomic_DNA"/>
</dbReference>
<feature type="region of interest" description="Disordered" evidence="1">
    <location>
        <begin position="186"/>
        <end position="209"/>
    </location>
</feature>
<evidence type="ECO:0000256" key="2">
    <source>
        <dbReference type="SAM" id="Phobius"/>
    </source>
</evidence>
<feature type="transmembrane region" description="Helical" evidence="2">
    <location>
        <begin position="63"/>
        <end position="81"/>
    </location>
</feature>
<comment type="caution">
    <text evidence="3">The sequence shown here is derived from an EMBL/GenBank/DDBJ whole genome shotgun (WGS) entry which is preliminary data.</text>
</comment>
<feature type="transmembrane region" description="Helical" evidence="2">
    <location>
        <begin position="34"/>
        <end position="51"/>
    </location>
</feature>
<name>A0A7U9PXZ5_9ACTN</name>
<evidence type="ECO:0000313" key="4">
    <source>
        <dbReference type="Proteomes" id="UP000287830"/>
    </source>
</evidence>
<gene>
    <name evidence="3" type="ORF">OEIGOIKO_02953</name>
</gene>
<dbReference type="GeneID" id="95621902"/>